<keyword evidence="3" id="KW-1185">Reference proteome</keyword>
<dbReference type="InterPro" id="IPR001466">
    <property type="entry name" value="Beta-lactam-related"/>
</dbReference>
<dbReference type="InterPro" id="IPR012338">
    <property type="entry name" value="Beta-lactam/transpept-like"/>
</dbReference>
<comment type="caution">
    <text evidence="2">The sequence shown here is derived from an EMBL/GenBank/DDBJ whole genome shotgun (WGS) entry which is preliminary data.</text>
</comment>
<proteinExistence type="predicted"/>
<accession>A0ABT2W0V4</accession>
<dbReference type="InterPro" id="IPR050491">
    <property type="entry name" value="AmpC-like"/>
</dbReference>
<dbReference type="Gene3D" id="3.40.710.10">
    <property type="entry name" value="DD-peptidase/beta-lactamase superfamily"/>
    <property type="match status" value="1"/>
</dbReference>
<dbReference type="PANTHER" id="PTHR46825:SF9">
    <property type="entry name" value="BETA-LACTAMASE-RELATED DOMAIN-CONTAINING PROTEIN"/>
    <property type="match status" value="1"/>
</dbReference>
<evidence type="ECO:0000313" key="2">
    <source>
        <dbReference type="EMBL" id="MCU7615866.1"/>
    </source>
</evidence>
<protein>
    <submittedName>
        <fullName evidence="2">Beta-lactamase family protein</fullName>
    </submittedName>
</protein>
<dbReference type="Pfam" id="PF00144">
    <property type="entry name" value="Beta-lactamase"/>
    <property type="match status" value="1"/>
</dbReference>
<gene>
    <name evidence="2" type="ORF">NZ698_01540</name>
</gene>
<dbReference type="Proteomes" id="UP001208649">
    <property type="component" value="Unassembled WGS sequence"/>
</dbReference>
<name>A0ABT2W0V4_9FLAO</name>
<evidence type="ECO:0000259" key="1">
    <source>
        <dbReference type="Pfam" id="PF00144"/>
    </source>
</evidence>
<dbReference type="RefSeq" id="WP_263001184.1">
    <property type="nucleotide sequence ID" value="NZ_JAOTEM010000001.1"/>
</dbReference>
<feature type="domain" description="Beta-lactamase-related" evidence="1">
    <location>
        <begin position="154"/>
        <end position="434"/>
    </location>
</feature>
<dbReference type="SUPFAM" id="SSF56601">
    <property type="entry name" value="beta-lactamase/transpeptidase-like"/>
    <property type="match status" value="1"/>
</dbReference>
<sequence length="462" mass="52353">MKNRFLLFISFLTFHIIFSQQITGSWMGELEVQGSKLPLIINIKYENNVYSSTLDSPLQGAEGIPLDKTSFSDNVLTFENAVMNATFKGTMKDSEIIGTFNQNGMALPLTLKPFDKANNKDKALEILKLSDVKESFKKIENFLSYLEKNNAEAGEISIFKNGKEIYKRNFGEKNLPDFKSENQTFQIGSITKTMTAIMIFKLIDNQQLNLNDKLSQFFPQIPNSDKITVSHMLNHSSGLGDYVQGKNEPRWLEKKTTDEQIIKRIIEQGSQFEPGTMQQYSNSGYYLLAKILEKITNRSYEENLDQYIIKPLQLKQFYTANKKPGNVYKSYSYDKKWVPVTDFNFSNIVGVGDIATTPYNLNLIINAIFDHKIVSETSLKSIMPDEKRFGKGLAIVPFHNKIFVGHSGGTYGTNSLMIYNGDDDISISYSLNADRIGIAGNEFAVAILSFLYGVDYEFPKVN</sequence>
<reference evidence="3" key="1">
    <citation type="submission" date="2023-07" db="EMBL/GenBank/DDBJ databases">
        <title>Chryseobacterium sp. strain PBS4-4 Genome sequencing and assembly.</title>
        <authorList>
            <person name="Jung Y."/>
        </authorList>
    </citation>
    <scope>NUCLEOTIDE SEQUENCE [LARGE SCALE GENOMIC DNA]</scope>
    <source>
        <strain evidence="3">PBS4-4</strain>
    </source>
</reference>
<dbReference type="PANTHER" id="PTHR46825">
    <property type="entry name" value="D-ALANYL-D-ALANINE-CARBOXYPEPTIDASE/ENDOPEPTIDASE AMPH"/>
    <property type="match status" value="1"/>
</dbReference>
<evidence type="ECO:0000313" key="3">
    <source>
        <dbReference type="Proteomes" id="UP001208649"/>
    </source>
</evidence>
<organism evidence="2 3">
    <name type="scientific">Chryseobacterium edaphi</name>
    <dbReference type="NCBI Taxonomy" id="2976532"/>
    <lineage>
        <taxon>Bacteria</taxon>
        <taxon>Pseudomonadati</taxon>
        <taxon>Bacteroidota</taxon>
        <taxon>Flavobacteriia</taxon>
        <taxon>Flavobacteriales</taxon>
        <taxon>Weeksellaceae</taxon>
        <taxon>Chryseobacterium group</taxon>
        <taxon>Chryseobacterium</taxon>
    </lineage>
</organism>
<dbReference type="EMBL" id="JAOTEM010000001">
    <property type="protein sequence ID" value="MCU7615866.1"/>
    <property type="molecule type" value="Genomic_DNA"/>
</dbReference>